<evidence type="ECO:0000313" key="4">
    <source>
        <dbReference type="EMBL" id="SIP93200.1"/>
    </source>
</evidence>
<evidence type="ECO:0000256" key="1">
    <source>
        <dbReference type="ARBA" id="ARBA00008520"/>
    </source>
</evidence>
<dbReference type="PROSITE" id="PS51257">
    <property type="entry name" value="PROKAR_LIPOPROTEIN"/>
    <property type="match status" value="1"/>
</dbReference>
<evidence type="ECO:0000256" key="3">
    <source>
        <dbReference type="SAM" id="SignalP"/>
    </source>
</evidence>
<comment type="similarity">
    <text evidence="1">Belongs to the bacterial solute-binding protein 1 family.</text>
</comment>
<organism evidence="4 5">
    <name type="scientific">Cellulosimicrobium aquatile</name>
    <dbReference type="NCBI Taxonomy" id="1612203"/>
    <lineage>
        <taxon>Bacteria</taxon>
        <taxon>Bacillati</taxon>
        <taxon>Actinomycetota</taxon>
        <taxon>Actinomycetes</taxon>
        <taxon>Micrococcales</taxon>
        <taxon>Promicromonosporaceae</taxon>
        <taxon>Cellulosimicrobium</taxon>
    </lineage>
</organism>
<dbReference type="InterPro" id="IPR050490">
    <property type="entry name" value="Bact_solute-bd_prot1"/>
</dbReference>
<dbReference type="Proteomes" id="UP000186235">
    <property type="component" value="Unassembled WGS sequence"/>
</dbReference>
<dbReference type="SUPFAM" id="SSF53850">
    <property type="entry name" value="Periplasmic binding protein-like II"/>
    <property type="match status" value="1"/>
</dbReference>
<gene>
    <name evidence="4" type="ORF">SAMN05518682_0586</name>
</gene>
<name>A0A1N6NMA5_9MICO</name>
<feature type="signal peptide" evidence="3">
    <location>
        <begin position="1"/>
        <end position="30"/>
    </location>
</feature>
<dbReference type="RefSeq" id="WP_061267207.1">
    <property type="nucleotide sequence ID" value="NZ_FTMI01000001.1"/>
</dbReference>
<feature type="chain" id="PRO_5009937277" evidence="3">
    <location>
        <begin position="31"/>
        <end position="468"/>
    </location>
</feature>
<protein>
    <submittedName>
        <fullName evidence="4">Carbohydrate ABC transporter substrate-binding protein, CUT1 family</fullName>
    </submittedName>
</protein>
<keyword evidence="5" id="KW-1185">Reference proteome</keyword>
<dbReference type="Gene3D" id="3.40.190.10">
    <property type="entry name" value="Periplasmic binding protein-like II"/>
    <property type="match status" value="2"/>
</dbReference>
<accession>A0A1N6NMA5</accession>
<dbReference type="EMBL" id="FTMI01000001">
    <property type="protein sequence ID" value="SIP93200.1"/>
    <property type="molecule type" value="Genomic_DNA"/>
</dbReference>
<evidence type="ECO:0000256" key="2">
    <source>
        <dbReference type="ARBA" id="ARBA00022448"/>
    </source>
</evidence>
<dbReference type="AlphaFoldDB" id="A0A1N6NMA5"/>
<sequence>MTRTTRTSAARRRTLAVAAGGASLALVLGACSSGGGGGGDDESPSAEVDCADFEQYGDLSGKTVTVYSTIVDTEAEQQQASYEPFEECTGATIEYEGSKEFEAQLPVRIQSGSAPDIAYLPQPGLLRRIVADFPDAIQPVGDQAAANVDQYYTESWKEYGTVDGTLYATPLGANVKSFVWYSPSMFEEAGYEVPTTWDELMELSDQIVADNPEGDVKPWCAGIASGEATGWPATDWMEDVVLRTAGPEVYDQWVNHEIPFNDPQIATALATVGDVLKNEDYVNGGLGDVSSIATTEFTEGGYPIIDGLCYMHRQATFYQANWTTLDPDLEVAEDGDVWAFYLPGESADDKPLLGGGEFVAAFNDRPEVQAFHAYLSSPEWSNAKASVTPQGWISANNGLDPELLQSPMDQQAYELLTDESYTFRFDGSDMMPAAVGAGSFWSEMTEWIASDKSDQAVLDAIEASWPTS</sequence>
<dbReference type="PANTHER" id="PTHR43649:SF29">
    <property type="entry name" value="OSMOPROTECTIVE COMPOUNDS-BINDING PROTEIN GGTB"/>
    <property type="match status" value="1"/>
</dbReference>
<reference evidence="5" key="1">
    <citation type="submission" date="2017-01" db="EMBL/GenBank/DDBJ databases">
        <authorList>
            <person name="Varghese N."/>
            <person name="Submissions S."/>
        </authorList>
    </citation>
    <scope>NUCLEOTIDE SEQUENCE [LARGE SCALE GENOMIC DNA]</scope>
    <source>
        <strain evidence="5">3bp</strain>
    </source>
</reference>
<dbReference type="GeneID" id="95684328"/>
<keyword evidence="3" id="KW-0732">Signal</keyword>
<dbReference type="Pfam" id="PF01547">
    <property type="entry name" value="SBP_bac_1"/>
    <property type="match status" value="1"/>
</dbReference>
<keyword evidence="2" id="KW-0813">Transport</keyword>
<dbReference type="PANTHER" id="PTHR43649">
    <property type="entry name" value="ARABINOSE-BINDING PROTEIN-RELATED"/>
    <property type="match status" value="1"/>
</dbReference>
<proteinExistence type="inferred from homology"/>
<dbReference type="InterPro" id="IPR006059">
    <property type="entry name" value="SBP"/>
</dbReference>
<evidence type="ECO:0000313" key="5">
    <source>
        <dbReference type="Proteomes" id="UP000186235"/>
    </source>
</evidence>